<reference evidence="2 3" key="1">
    <citation type="journal article" date="2018" name="BMC Genomics">
        <title>Genomic evidence for intraspecific hybridization in a clonal and extremely halotolerant yeast.</title>
        <authorList>
            <person name="Gostincar C."/>
            <person name="Stajich J.E."/>
            <person name="Zupancic J."/>
            <person name="Zalar P."/>
            <person name="Gunde-Cimerman N."/>
        </authorList>
    </citation>
    <scope>NUCLEOTIDE SEQUENCE [LARGE SCALE GENOMIC DNA]</scope>
    <source>
        <strain evidence="2 3">EXF-151</strain>
    </source>
</reference>
<dbReference type="EMBL" id="QWIN01000218">
    <property type="protein sequence ID" value="RMY56172.1"/>
    <property type="molecule type" value="Genomic_DNA"/>
</dbReference>
<comment type="caution">
    <text evidence="2">The sequence shown here is derived from an EMBL/GenBank/DDBJ whole genome shotgun (WGS) entry which is preliminary data.</text>
</comment>
<feature type="compositionally biased region" description="Polar residues" evidence="1">
    <location>
        <begin position="135"/>
        <end position="144"/>
    </location>
</feature>
<evidence type="ECO:0000256" key="1">
    <source>
        <dbReference type="SAM" id="MobiDB-lite"/>
    </source>
</evidence>
<sequence length="144" mass="16625">MPTVSPKIELLQAEVDEETESYFRLLIDEKTVKYITIAAGVYNTDDMCFGPQLVQILPQFPPGDWNTGHVDKRTQDNERIFTRTERLDYPSIQKTWHAVGWDHLDLTFGRYLRTEPLQSLHASTGRSQRMIAKRPSTNGLKDET</sequence>
<dbReference type="AlphaFoldDB" id="A0A3M7CW13"/>
<accession>A0A3M7CW13</accession>
<dbReference type="Proteomes" id="UP000270230">
    <property type="component" value="Unassembled WGS sequence"/>
</dbReference>
<organism evidence="2 3">
    <name type="scientific">Hortaea werneckii</name>
    <name type="common">Black yeast</name>
    <name type="synonym">Cladosporium werneckii</name>
    <dbReference type="NCBI Taxonomy" id="91943"/>
    <lineage>
        <taxon>Eukaryota</taxon>
        <taxon>Fungi</taxon>
        <taxon>Dikarya</taxon>
        <taxon>Ascomycota</taxon>
        <taxon>Pezizomycotina</taxon>
        <taxon>Dothideomycetes</taxon>
        <taxon>Dothideomycetidae</taxon>
        <taxon>Mycosphaerellales</taxon>
        <taxon>Teratosphaeriaceae</taxon>
        <taxon>Hortaea</taxon>
    </lineage>
</organism>
<evidence type="ECO:0000313" key="2">
    <source>
        <dbReference type="EMBL" id="RMY56172.1"/>
    </source>
</evidence>
<feature type="region of interest" description="Disordered" evidence="1">
    <location>
        <begin position="122"/>
        <end position="144"/>
    </location>
</feature>
<protein>
    <submittedName>
        <fullName evidence="2">Uncharacterized protein</fullName>
    </submittedName>
</protein>
<proteinExistence type="predicted"/>
<name>A0A3M7CW13_HORWE</name>
<dbReference type="VEuPathDB" id="FungiDB:BTJ68_13276"/>
<gene>
    <name evidence="2" type="ORF">D0865_03788</name>
</gene>
<dbReference type="OrthoDB" id="2687876at2759"/>
<evidence type="ECO:0000313" key="3">
    <source>
        <dbReference type="Proteomes" id="UP000270230"/>
    </source>
</evidence>